<evidence type="ECO:0000256" key="2">
    <source>
        <dbReference type="ARBA" id="ARBA00022729"/>
    </source>
</evidence>
<proteinExistence type="predicted"/>
<dbReference type="PANTHER" id="PTHR34216">
    <property type="match status" value="1"/>
</dbReference>
<evidence type="ECO:0000259" key="5">
    <source>
        <dbReference type="PROSITE" id="PS51677"/>
    </source>
</evidence>
<feature type="domain" description="NodB homology" evidence="5">
    <location>
        <begin position="131"/>
        <end position="291"/>
    </location>
</feature>
<dbReference type="AlphaFoldDB" id="A0A4Z0GR83"/>
<dbReference type="OrthoDB" id="9778320at2"/>
<dbReference type="CDD" id="cd10918">
    <property type="entry name" value="CE4_NodB_like_5s_6s"/>
    <property type="match status" value="1"/>
</dbReference>
<dbReference type="InterPro" id="IPR051398">
    <property type="entry name" value="Polysacch_Deacetylase"/>
</dbReference>
<sequence>MKKIFLFLTLILCLSLILSGCSFPTGNTKMEKTQNSHSTVKAAAPADKNKTAVPNTHQSETVNTTGWIHVAHPAQIPILMYHSISTGGNSLHVSAAEFSSEMKWIKDHGYETLTPEEADLILTKDMKPKKKCVLITLDDGYQDNYTTAFPILKKYHMHATIFMIGKSIGRHNHLTKPEMLQMAENGISIQSHTIHHLELSLLSNANQQAELVQSKQLFDRILHQKTLMISYPSGRYNPETLKLSEQAGYKMAVTTEPGAASRTQGMFALHRIRIVPGMSLIGFGRILDRAN</sequence>
<dbReference type="PROSITE" id="PS51677">
    <property type="entry name" value="NODB"/>
    <property type="match status" value="1"/>
</dbReference>
<name>A0A4Z0GR83_9BACL</name>
<dbReference type="InterPro" id="IPR011330">
    <property type="entry name" value="Glyco_hydro/deAcase_b/a-brl"/>
</dbReference>
<reference evidence="6 7" key="1">
    <citation type="journal article" date="2015" name="Int. J. Syst. Evol. Microbiol.">
        <title>Sporolactobacillus shoreae sp. nov. and Sporolactobacillus spathodeae sp. nov., two spore-forming lactic acid bacteria isolated from tree barks in Thailand.</title>
        <authorList>
            <person name="Thamacharoensuk T."/>
            <person name="Kitahara M."/>
            <person name="Ohkuma M."/>
            <person name="Thongchul N."/>
            <person name="Tanasupawat S."/>
        </authorList>
    </citation>
    <scope>NUCLEOTIDE SEQUENCE [LARGE SCALE GENOMIC DNA]</scope>
    <source>
        <strain evidence="6 7">BK92</strain>
    </source>
</reference>
<evidence type="ECO:0000256" key="3">
    <source>
        <dbReference type="SAM" id="MobiDB-lite"/>
    </source>
</evidence>
<dbReference type="Pfam" id="PF01522">
    <property type="entry name" value="Polysacc_deac_1"/>
    <property type="match status" value="1"/>
</dbReference>
<dbReference type="GO" id="GO:0005576">
    <property type="term" value="C:extracellular region"/>
    <property type="evidence" value="ECO:0007669"/>
    <property type="project" value="UniProtKB-SubCell"/>
</dbReference>
<dbReference type="RefSeq" id="WP_135347684.1">
    <property type="nucleotide sequence ID" value="NZ_SRJD01000004.1"/>
</dbReference>
<dbReference type="Gene3D" id="3.20.20.370">
    <property type="entry name" value="Glycoside hydrolase/deacetylase"/>
    <property type="match status" value="1"/>
</dbReference>
<evidence type="ECO:0000313" key="6">
    <source>
        <dbReference type="EMBL" id="TGA99128.1"/>
    </source>
</evidence>
<keyword evidence="7" id="KW-1185">Reference proteome</keyword>
<evidence type="ECO:0000256" key="4">
    <source>
        <dbReference type="SAM" id="SignalP"/>
    </source>
</evidence>
<feature type="chain" id="PRO_5039436251" evidence="4">
    <location>
        <begin position="25"/>
        <end position="291"/>
    </location>
</feature>
<dbReference type="GO" id="GO:0005975">
    <property type="term" value="P:carbohydrate metabolic process"/>
    <property type="evidence" value="ECO:0007669"/>
    <property type="project" value="InterPro"/>
</dbReference>
<keyword evidence="2 4" id="KW-0732">Signal</keyword>
<dbReference type="GO" id="GO:0016810">
    <property type="term" value="F:hydrolase activity, acting on carbon-nitrogen (but not peptide) bonds"/>
    <property type="evidence" value="ECO:0007669"/>
    <property type="project" value="InterPro"/>
</dbReference>
<dbReference type="PROSITE" id="PS51257">
    <property type="entry name" value="PROKAR_LIPOPROTEIN"/>
    <property type="match status" value="1"/>
</dbReference>
<gene>
    <name evidence="6" type="ORF">E4665_04910</name>
</gene>
<comment type="caution">
    <text evidence="6">The sequence shown here is derived from an EMBL/GenBank/DDBJ whole genome shotgun (WGS) entry which is preliminary data.</text>
</comment>
<dbReference type="PANTHER" id="PTHR34216:SF3">
    <property type="entry name" value="POLY-BETA-1,6-N-ACETYL-D-GLUCOSAMINE N-DEACETYLASE"/>
    <property type="match status" value="1"/>
</dbReference>
<dbReference type="EMBL" id="SRJD01000004">
    <property type="protein sequence ID" value="TGA99128.1"/>
    <property type="molecule type" value="Genomic_DNA"/>
</dbReference>
<dbReference type="InterPro" id="IPR002509">
    <property type="entry name" value="NODB_dom"/>
</dbReference>
<feature type="region of interest" description="Disordered" evidence="3">
    <location>
        <begin position="31"/>
        <end position="54"/>
    </location>
</feature>
<dbReference type="SUPFAM" id="SSF88713">
    <property type="entry name" value="Glycoside hydrolase/deacetylase"/>
    <property type="match status" value="1"/>
</dbReference>
<evidence type="ECO:0000313" key="7">
    <source>
        <dbReference type="Proteomes" id="UP000298347"/>
    </source>
</evidence>
<feature type="signal peptide" evidence="4">
    <location>
        <begin position="1"/>
        <end position="24"/>
    </location>
</feature>
<comment type="subcellular location">
    <subcellularLocation>
        <location evidence="1">Secreted</location>
    </subcellularLocation>
</comment>
<evidence type="ECO:0000256" key="1">
    <source>
        <dbReference type="ARBA" id="ARBA00004613"/>
    </source>
</evidence>
<protein>
    <submittedName>
        <fullName evidence="6">Polysaccharide deacetylase family protein</fullName>
    </submittedName>
</protein>
<organism evidence="6 7">
    <name type="scientific">Sporolactobacillus shoreae</name>
    <dbReference type="NCBI Taxonomy" id="1465501"/>
    <lineage>
        <taxon>Bacteria</taxon>
        <taxon>Bacillati</taxon>
        <taxon>Bacillota</taxon>
        <taxon>Bacilli</taxon>
        <taxon>Bacillales</taxon>
        <taxon>Sporolactobacillaceae</taxon>
        <taxon>Sporolactobacillus</taxon>
    </lineage>
</organism>
<accession>A0A4Z0GR83</accession>
<dbReference type="Proteomes" id="UP000298347">
    <property type="component" value="Unassembled WGS sequence"/>
</dbReference>